<feature type="coiled-coil region" evidence="1">
    <location>
        <begin position="936"/>
        <end position="963"/>
    </location>
</feature>
<evidence type="ECO:0000256" key="1">
    <source>
        <dbReference type="SAM" id="Coils"/>
    </source>
</evidence>
<feature type="domain" description="DUF7656" evidence="3">
    <location>
        <begin position="430"/>
        <end position="523"/>
    </location>
</feature>
<dbReference type="EMBL" id="CAJVCH010545323">
    <property type="protein sequence ID" value="CAG7827912.1"/>
    <property type="molecule type" value="Genomic_DNA"/>
</dbReference>
<reference evidence="4" key="1">
    <citation type="submission" date="2021-06" db="EMBL/GenBank/DDBJ databases">
        <authorList>
            <person name="Hodson N. C."/>
            <person name="Mongue J. A."/>
            <person name="Jaron S. K."/>
        </authorList>
    </citation>
    <scope>NUCLEOTIDE SEQUENCE</scope>
</reference>
<dbReference type="OrthoDB" id="10015728at2759"/>
<dbReference type="AlphaFoldDB" id="A0A8J2L360"/>
<evidence type="ECO:0000259" key="3">
    <source>
        <dbReference type="Pfam" id="PF24676"/>
    </source>
</evidence>
<accession>A0A8J2L360</accession>
<keyword evidence="1" id="KW-0175">Coiled coil</keyword>
<keyword evidence="5" id="KW-1185">Reference proteome</keyword>
<comment type="caution">
    <text evidence="4">The sequence shown here is derived from an EMBL/GenBank/DDBJ whole genome shotgun (WGS) entry which is preliminary data.</text>
</comment>
<dbReference type="PANTHER" id="PTHR31594:SF14">
    <property type="entry name" value="FIBRONECTIN TYPE-III DOMAIN-CONTAINING PROTEIN"/>
    <property type="match status" value="1"/>
</dbReference>
<feature type="domain" description="SNTX MACPF/CDC-like" evidence="2">
    <location>
        <begin position="44"/>
        <end position="306"/>
    </location>
</feature>
<evidence type="ECO:0000313" key="5">
    <source>
        <dbReference type="Proteomes" id="UP000708208"/>
    </source>
</evidence>
<dbReference type="PANTHER" id="PTHR31594">
    <property type="entry name" value="AIG1-TYPE G DOMAIN-CONTAINING PROTEIN"/>
    <property type="match status" value="1"/>
</dbReference>
<dbReference type="Pfam" id="PF24674">
    <property type="entry name" value="MACPF_SNTX"/>
    <property type="match status" value="2"/>
</dbReference>
<evidence type="ECO:0000313" key="4">
    <source>
        <dbReference type="EMBL" id="CAG7827912.1"/>
    </source>
</evidence>
<evidence type="ECO:0000259" key="2">
    <source>
        <dbReference type="Pfam" id="PF24674"/>
    </source>
</evidence>
<dbReference type="InterPro" id="IPR056072">
    <property type="entry name" value="SNTX_MACPF/CDC-like_dom"/>
</dbReference>
<dbReference type="InterPro" id="IPR056073">
    <property type="entry name" value="DUF7656"/>
</dbReference>
<gene>
    <name evidence="4" type="ORF">AFUS01_LOCUS37867</name>
</gene>
<sequence length="1037" mass="116832">MTYKLNILPTTIDTFILQQFLLIMKTVWFLFTATLVLHHGSASPIEIPAMSRYAFIGEFFNATAGNFTGGMIFNKALPPQLHLIRENDNSYTETSYTIYDSLQEKISFLKVSASVAIEVKIGNVEVGVTGKAAFIQDEKSSRRHVEGVLVHNTLTKKESIELTIDEVRPYVSTEILENSNATHVVTGIYYGGDVYIKFVDTNVENHNNQEISGALEMTLKLPQLAGNATGELNITSSDVFQAFNYSLEVFGDVPIHKIPTNAHEVQQLIHSIPAELAKVNYGKGVPLRYILTPVSELREAFKLDRTLDKIVYSLDEDKLERIMVTLNEISEVRQTLNDLSGSMDDHSEIVPPPERKRLRQLVSNFEKEALAFQANVREALILVRTHGSQELLTSVYGNYIRNEFAPESIRGKLRYEFEATERKIPFYRNFLKRGFTYLGKSNSLGPYLIHAQSSLVYVVYFSIGLIEANMGIWEENRELLGYIDPDWSSIAVLDCDFWRARCADLNHTVIQGYFKGRLGTYDARLDMPLRDESLKVLPATGGTNAIGDLYDARTGKFSDESIFLTTRSHDKIKSLPSKTVGSCTSVETYGWEGILTELQTPAEFGFLLYSGDILPEGSGEVFLPVYNPPINHTASLVCISKSVVDSLNTTADQSLFDLLDMATITRSTATHFIEKIEFGASTFITFNHTDPVKAKAEADRWQPAVERNLTSKPHKNVVVPDVTESQMKLFSDISPRFIHELQTKEMIEFLKDSPDARRTLNDGKGVPVFYYLRPISVLKKNFAVASLSVSVPPEDEKLKRGMVAHCGKMNEPRTCIRTRFDFFDEVKQESVGYVHDFDSFSEAFGQTESSTLHFLLFKYQWIDNENIAWILNKGFLFNDIKAGIRFVVDCNFFEGKEAHSVCEGVMGPAIFKYENGEVVSRDFAKEGLNKGTIQGNMTEEQLKKQLDEEIMNTTERFNTLARNLTETSELVGSLMDISNGLNSRLGTCNVFTPPRGFVYAQRGPEAMPAMLWNASTWRDISSAYPSFTSVDKLWEVL</sequence>
<dbReference type="Proteomes" id="UP000708208">
    <property type="component" value="Unassembled WGS sequence"/>
</dbReference>
<organism evidence="4 5">
    <name type="scientific">Allacma fusca</name>
    <dbReference type="NCBI Taxonomy" id="39272"/>
    <lineage>
        <taxon>Eukaryota</taxon>
        <taxon>Metazoa</taxon>
        <taxon>Ecdysozoa</taxon>
        <taxon>Arthropoda</taxon>
        <taxon>Hexapoda</taxon>
        <taxon>Collembola</taxon>
        <taxon>Symphypleona</taxon>
        <taxon>Sminthuridae</taxon>
        <taxon>Allacma</taxon>
    </lineage>
</organism>
<feature type="domain" description="SNTX MACPF/CDC-like" evidence="2">
    <location>
        <begin position="535"/>
        <end position="783"/>
    </location>
</feature>
<name>A0A8J2L360_9HEXA</name>
<protein>
    <submittedName>
        <fullName evidence="4">Uncharacterized protein</fullName>
    </submittedName>
</protein>
<proteinExistence type="predicted"/>
<dbReference type="InterPro" id="IPR052090">
    <property type="entry name" value="Cytolytic_pore-forming_toxin"/>
</dbReference>
<dbReference type="Pfam" id="PF24676">
    <property type="entry name" value="DUF7656"/>
    <property type="match status" value="1"/>
</dbReference>